<protein>
    <submittedName>
        <fullName evidence="1">Uncharacterized protein</fullName>
    </submittedName>
</protein>
<proteinExistence type="predicted"/>
<gene>
    <name evidence="1" type="ORF">MM415B00562_0038</name>
</gene>
<reference evidence="1" key="1">
    <citation type="submission" date="2020-03" db="EMBL/GenBank/DDBJ databases">
        <title>The deep terrestrial virosphere.</title>
        <authorList>
            <person name="Holmfeldt K."/>
            <person name="Nilsson E."/>
            <person name="Simone D."/>
            <person name="Lopez-Fernandez M."/>
            <person name="Wu X."/>
            <person name="de Brujin I."/>
            <person name="Lundin D."/>
            <person name="Andersson A."/>
            <person name="Bertilsson S."/>
            <person name="Dopson M."/>
        </authorList>
    </citation>
    <scope>NUCLEOTIDE SEQUENCE</scope>
    <source>
        <strain evidence="1">MM415B00562</strain>
    </source>
</reference>
<organism evidence="1">
    <name type="scientific">viral metagenome</name>
    <dbReference type="NCBI Taxonomy" id="1070528"/>
    <lineage>
        <taxon>unclassified sequences</taxon>
        <taxon>metagenomes</taxon>
        <taxon>organismal metagenomes</taxon>
    </lineage>
</organism>
<dbReference type="EMBL" id="MT141510">
    <property type="protein sequence ID" value="QJA64004.1"/>
    <property type="molecule type" value="Genomic_DNA"/>
</dbReference>
<dbReference type="AlphaFoldDB" id="A0A6M3J2Z8"/>
<evidence type="ECO:0000313" key="1">
    <source>
        <dbReference type="EMBL" id="QJA64004.1"/>
    </source>
</evidence>
<sequence>MANIIFKQAESESVAVSSTAIGLTPSKIVGAVYALCTVETANVRIDAYNTPTSSSGILISPGERFNVWGADLFKFKAIRAGSVDATLQVLYYKVDTIWSTSVK</sequence>
<name>A0A6M3J2Z8_9ZZZZ</name>
<accession>A0A6M3J2Z8</accession>